<dbReference type="InterPro" id="IPR000315">
    <property type="entry name" value="Znf_B-box"/>
</dbReference>
<keyword evidence="4" id="KW-1185">Reference proteome</keyword>
<evidence type="ECO:0000313" key="3">
    <source>
        <dbReference type="EMBL" id="KAH3733841.1"/>
    </source>
</evidence>
<reference evidence="3" key="2">
    <citation type="submission" date="2020-11" db="EMBL/GenBank/DDBJ databases">
        <authorList>
            <person name="McCartney M.A."/>
            <person name="Auch B."/>
            <person name="Kono T."/>
            <person name="Mallez S."/>
            <person name="Becker A."/>
            <person name="Gohl D.M."/>
            <person name="Silverstein K.A.T."/>
            <person name="Koren S."/>
            <person name="Bechman K.B."/>
            <person name="Herman A."/>
            <person name="Abrahante J.E."/>
            <person name="Garbe J."/>
        </authorList>
    </citation>
    <scope>NUCLEOTIDE SEQUENCE</scope>
    <source>
        <strain evidence="3">Duluth1</strain>
        <tissue evidence="3">Whole animal</tissue>
    </source>
</reference>
<evidence type="ECO:0000313" key="4">
    <source>
        <dbReference type="Proteomes" id="UP000828390"/>
    </source>
</evidence>
<proteinExistence type="predicted"/>
<protein>
    <recommendedName>
        <fullName evidence="2">B box-type domain-containing protein</fullName>
    </recommendedName>
</protein>
<feature type="domain" description="B box-type" evidence="2">
    <location>
        <begin position="16"/>
        <end position="60"/>
    </location>
</feature>
<evidence type="ECO:0000259" key="2">
    <source>
        <dbReference type="PROSITE" id="PS50119"/>
    </source>
</evidence>
<feature type="domain" description="B box-type" evidence="2">
    <location>
        <begin position="78"/>
        <end position="114"/>
    </location>
</feature>
<sequence length="134" mass="15836">MATFSQSTIEKSSDMIQDFLCSTCEEEKLEESADYYCESCVKFYCRKCIHSHGQLFKKHSPHGRSDMKKWPVAKKVEDFLLKCAVHKEENLAMFCKDHSQLCCNNCAFLNHRYFIICFVSKLRRKYKEVKLQLL</sequence>
<organism evidence="3 4">
    <name type="scientific">Dreissena polymorpha</name>
    <name type="common">Zebra mussel</name>
    <name type="synonym">Mytilus polymorpha</name>
    <dbReference type="NCBI Taxonomy" id="45954"/>
    <lineage>
        <taxon>Eukaryota</taxon>
        <taxon>Metazoa</taxon>
        <taxon>Spiralia</taxon>
        <taxon>Lophotrochozoa</taxon>
        <taxon>Mollusca</taxon>
        <taxon>Bivalvia</taxon>
        <taxon>Autobranchia</taxon>
        <taxon>Heteroconchia</taxon>
        <taxon>Euheterodonta</taxon>
        <taxon>Imparidentia</taxon>
        <taxon>Neoheterodontei</taxon>
        <taxon>Myida</taxon>
        <taxon>Dreissenoidea</taxon>
        <taxon>Dreissenidae</taxon>
        <taxon>Dreissena</taxon>
    </lineage>
</organism>
<reference evidence="3" key="1">
    <citation type="journal article" date="2019" name="bioRxiv">
        <title>The Genome of the Zebra Mussel, Dreissena polymorpha: A Resource for Invasive Species Research.</title>
        <authorList>
            <person name="McCartney M.A."/>
            <person name="Auch B."/>
            <person name="Kono T."/>
            <person name="Mallez S."/>
            <person name="Zhang Y."/>
            <person name="Obille A."/>
            <person name="Becker A."/>
            <person name="Abrahante J.E."/>
            <person name="Garbe J."/>
            <person name="Badalamenti J.P."/>
            <person name="Herman A."/>
            <person name="Mangelson H."/>
            <person name="Liachko I."/>
            <person name="Sullivan S."/>
            <person name="Sone E.D."/>
            <person name="Koren S."/>
            <person name="Silverstein K.A.T."/>
            <person name="Beckman K.B."/>
            <person name="Gohl D.M."/>
        </authorList>
    </citation>
    <scope>NUCLEOTIDE SEQUENCE</scope>
    <source>
        <strain evidence="3">Duluth1</strain>
        <tissue evidence="3">Whole animal</tissue>
    </source>
</reference>
<dbReference type="EMBL" id="JAIWYP010000011">
    <property type="protein sequence ID" value="KAH3733841.1"/>
    <property type="molecule type" value="Genomic_DNA"/>
</dbReference>
<keyword evidence="1" id="KW-0479">Metal-binding</keyword>
<comment type="caution">
    <text evidence="3">The sequence shown here is derived from an EMBL/GenBank/DDBJ whole genome shotgun (WGS) entry which is preliminary data.</text>
</comment>
<accession>A0A9D4HWQ3</accession>
<dbReference type="Gene3D" id="3.30.160.60">
    <property type="entry name" value="Classic Zinc Finger"/>
    <property type="match status" value="1"/>
</dbReference>
<evidence type="ECO:0000256" key="1">
    <source>
        <dbReference type="PROSITE-ProRule" id="PRU00024"/>
    </source>
</evidence>
<dbReference type="Pfam" id="PF00643">
    <property type="entry name" value="zf-B_box"/>
    <property type="match status" value="1"/>
</dbReference>
<keyword evidence="1" id="KW-0862">Zinc</keyword>
<dbReference type="Proteomes" id="UP000828390">
    <property type="component" value="Unassembled WGS sequence"/>
</dbReference>
<dbReference type="GO" id="GO:0008270">
    <property type="term" value="F:zinc ion binding"/>
    <property type="evidence" value="ECO:0007669"/>
    <property type="project" value="UniProtKB-KW"/>
</dbReference>
<gene>
    <name evidence="3" type="ORF">DPMN_040278</name>
</gene>
<dbReference type="SUPFAM" id="SSF57845">
    <property type="entry name" value="B-box zinc-binding domain"/>
    <property type="match status" value="1"/>
</dbReference>
<dbReference type="AlphaFoldDB" id="A0A9D4HWQ3"/>
<keyword evidence="1" id="KW-0863">Zinc-finger</keyword>
<dbReference type="PROSITE" id="PS50119">
    <property type="entry name" value="ZF_BBOX"/>
    <property type="match status" value="2"/>
</dbReference>
<name>A0A9D4HWQ3_DREPO</name>